<name>A0A919H4F1_9ACTN</name>
<comment type="caution">
    <text evidence="4">The sequence shown here is derived from an EMBL/GenBank/DDBJ whole genome shotgun (WGS) entry which is preliminary data.</text>
</comment>
<keyword evidence="1" id="KW-0560">Oxidoreductase</keyword>
<dbReference type="InterPro" id="IPR052019">
    <property type="entry name" value="F420H2_bilvrd_red/Heme_oxyg"/>
</dbReference>
<evidence type="ECO:0000313" key="4">
    <source>
        <dbReference type="EMBL" id="GHI90237.1"/>
    </source>
</evidence>
<gene>
    <name evidence="4" type="ORF">Sxan_76010</name>
</gene>
<dbReference type="AlphaFoldDB" id="A0A919H4F1"/>
<dbReference type="GO" id="GO:0070967">
    <property type="term" value="F:coenzyme F420 binding"/>
    <property type="evidence" value="ECO:0007669"/>
    <property type="project" value="TreeGrafter"/>
</dbReference>
<dbReference type="SUPFAM" id="SSF50475">
    <property type="entry name" value="FMN-binding split barrel"/>
    <property type="match status" value="1"/>
</dbReference>
<keyword evidence="5" id="KW-1185">Reference proteome</keyword>
<dbReference type="InterPro" id="IPR012349">
    <property type="entry name" value="Split_barrel_FMN-bd"/>
</dbReference>
<evidence type="ECO:0000256" key="2">
    <source>
        <dbReference type="SAM" id="MobiDB-lite"/>
    </source>
</evidence>
<dbReference type="EMBL" id="BNEE01000006">
    <property type="protein sequence ID" value="GHI90237.1"/>
    <property type="molecule type" value="Genomic_DNA"/>
</dbReference>
<evidence type="ECO:0000256" key="1">
    <source>
        <dbReference type="ARBA" id="ARBA00023002"/>
    </source>
</evidence>
<dbReference type="PANTHER" id="PTHR35176:SF6">
    <property type="entry name" value="HEME OXYGENASE HI_0854-RELATED"/>
    <property type="match status" value="1"/>
</dbReference>
<feature type="compositionally biased region" description="Basic and acidic residues" evidence="2">
    <location>
        <begin position="156"/>
        <end position="166"/>
    </location>
</feature>
<accession>A0A919H4F1</accession>
<feature type="domain" description="Pyridoxamine 5'-phosphate oxidase N-terminal" evidence="3">
    <location>
        <begin position="19"/>
        <end position="130"/>
    </location>
</feature>
<dbReference type="GO" id="GO:0016627">
    <property type="term" value="F:oxidoreductase activity, acting on the CH-CH group of donors"/>
    <property type="evidence" value="ECO:0007669"/>
    <property type="project" value="TreeGrafter"/>
</dbReference>
<sequence>MTTNNWAAFEKAEPEFARAVRARFAQYPHHVLATLRKDGSPRVAGLNVDVRGGELWLGMMAGSMKARDLQRDPRFALHTNPGEGETMPDGDVRISGRAVELVDPPELHRYAEETETPHPFHLFHADLTEVVHIGVDGDELVVRSWTPARGLRTLRRGNDDEPAREVTDEDGPDGPENSGTPDTPDTPGTPGTPGTPTA</sequence>
<dbReference type="PANTHER" id="PTHR35176">
    <property type="entry name" value="HEME OXYGENASE HI_0854-RELATED"/>
    <property type="match status" value="1"/>
</dbReference>
<proteinExistence type="predicted"/>
<dbReference type="Gene3D" id="2.30.110.10">
    <property type="entry name" value="Electron Transport, Fmn-binding Protein, Chain A"/>
    <property type="match status" value="1"/>
</dbReference>
<dbReference type="Proteomes" id="UP000600026">
    <property type="component" value="Unassembled WGS sequence"/>
</dbReference>
<evidence type="ECO:0000259" key="3">
    <source>
        <dbReference type="Pfam" id="PF01243"/>
    </source>
</evidence>
<dbReference type="Pfam" id="PF01243">
    <property type="entry name" value="PNPOx_N"/>
    <property type="match status" value="1"/>
</dbReference>
<protein>
    <submittedName>
        <fullName evidence="4">Pyridoxamine 5'-phosphate oxidase</fullName>
    </submittedName>
</protein>
<dbReference type="InterPro" id="IPR011576">
    <property type="entry name" value="Pyridox_Oxase_N"/>
</dbReference>
<feature type="compositionally biased region" description="Low complexity" evidence="2">
    <location>
        <begin position="179"/>
        <end position="198"/>
    </location>
</feature>
<evidence type="ECO:0000313" key="5">
    <source>
        <dbReference type="Proteomes" id="UP000600026"/>
    </source>
</evidence>
<dbReference type="GO" id="GO:0005829">
    <property type="term" value="C:cytosol"/>
    <property type="evidence" value="ECO:0007669"/>
    <property type="project" value="TreeGrafter"/>
</dbReference>
<organism evidence="4 5">
    <name type="scientific">Streptomyces xanthophaeus</name>
    <dbReference type="NCBI Taxonomy" id="67385"/>
    <lineage>
        <taxon>Bacteria</taxon>
        <taxon>Bacillati</taxon>
        <taxon>Actinomycetota</taxon>
        <taxon>Actinomycetes</taxon>
        <taxon>Kitasatosporales</taxon>
        <taxon>Streptomycetaceae</taxon>
        <taxon>Streptomyces</taxon>
    </lineage>
</organism>
<reference evidence="4" key="1">
    <citation type="submission" date="2020-09" db="EMBL/GenBank/DDBJ databases">
        <title>Whole genome shotgun sequence of Streptomyces xanthophaeus NBRC 12829.</title>
        <authorList>
            <person name="Komaki H."/>
            <person name="Tamura T."/>
        </authorList>
    </citation>
    <scope>NUCLEOTIDE SEQUENCE</scope>
    <source>
        <strain evidence="4">NBRC 12829</strain>
    </source>
</reference>
<feature type="region of interest" description="Disordered" evidence="2">
    <location>
        <begin position="153"/>
        <end position="198"/>
    </location>
</feature>